<name>A0ACC6M887_9BACI</name>
<keyword evidence="2" id="KW-1185">Reference proteome</keyword>
<dbReference type="EMBL" id="JAWZSR010000008">
    <property type="protein sequence ID" value="MDX8047081.1"/>
    <property type="molecule type" value="Genomic_DNA"/>
</dbReference>
<accession>A0ACC6M887</accession>
<sequence length="132" mass="15468">MKNLLLESHCIFPTSDIIKTAYFYEQKMGFKVVQYLDANEPHICLYRDTTEIILTKTNGQKVIPNRELYGYGYDAYFITKNQEELQKELINSNVKIVRSLDNTDYNNKEFVVEDIDGRWIAFGIKVGKKDKI</sequence>
<organism evidence="1 2">
    <name type="scientific">Gracilibacillus pellucidus</name>
    <dbReference type="NCBI Taxonomy" id="3095368"/>
    <lineage>
        <taxon>Bacteria</taxon>
        <taxon>Bacillati</taxon>
        <taxon>Bacillota</taxon>
        <taxon>Bacilli</taxon>
        <taxon>Bacillales</taxon>
        <taxon>Bacillaceae</taxon>
        <taxon>Gracilibacillus</taxon>
    </lineage>
</organism>
<evidence type="ECO:0000313" key="2">
    <source>
        <dbReference type="Proteomes" id="UP001277972"/>
    </source>
</evidence>
<dbReference type="Proteomes" id="UP001277972">
    <property type="component" value="Unassembled WGS sequence"/>
</dbReference>
<evidence type="ECO:0000313" key="1">
    <source>
        <dbReference type="EMBL" id="MDX8047081.1"/>
    </source>
</evidence>
<gene>
    <name evidence="1" type="ORF">SH601_13905</name>
</gene>
<comment type="caution">
    <text evidence="1">The sequence shown here is derived from an EMBL/GenBank/DDBJ whole genome shotgun (WGS) entry which is preliminary data.</text>
</comment>
<protein>
    <submittedName>
        <fullName evidence="1">Glyoxalase</fullName>
    </submittedName>
</protein>
<reference evidence="1" key="1">
    <citation type="submission" date="2023-11" db="EMBL/GenBank/DDBJ databases">
        <title>Gracilibacillus pellucida a moderately halophilic bacterium isolated from saline soil in Xinjiang province.</title>
        <authorList>
            <person name="Zhang Z."/>
            <person name="Tan F."/>
            <person name="Wang Y."/>
            <person name="Xia M."/>
        </authorList>
    </citation>
    <scope>NUCLEOTIDE SEQUENCE</scope>
    <source>
        <strain evidence="1">S3-1-1</strain>
    </source>
</reference>
<proteinExistence type="predicted"/>